<evidence type="ECO:0000313" key="3">
    <source>
        <dbReference type="Proteomes" id="UP001249851"/>
    </source>
</evidence>
<reference evidence="2" key="1">
    <citation type="journal article" date="2023" name="G3 (Bethesda)">
        <title>Whole genome assembly and annotation of the endangered Caribbean coral Acropora cervicornis.</title>
        <authorList>
            <person name="Selwyn J.D."/>
            <person name="Vollmer S.V."/>
        </authorList>
    </citation>
    <scope>NUCLEOTIDE SEQUENCE</scope>
    <source>
        <strain evidence="2">K2</strain>
    </source>
</reference>
<feature type="chain" id="PRO_5042244849" evidence="1">
    <location>
        <begin position="22"/>
        <end position="186"/>
    </location>
</feature>
<organism evidence="2 3">
    <name type="scientific">Acropora cervicornis</name>
    <name type="common">Staghorn coral</name>
    <dbReference type="NCBI Taxonomy" id="6130"/>
    <lineage>
        <taxon>Eukaryota</taxon>
        <taxon>Metazoa</taxon>
        <taxon>Cnidaria</taxon>
        <taxon>Anthozoa</taxon>
        <taxon>Hexacorallia</taxon>
        <taxon>Scleractinia</taxon>
        <taxon>Astrocoeniina</taxon>
        <taxon>Acroporidae</taxon>
        <taxon>Acropora</taxon>
    </lineage>
</organism>
<protein>
    <submittedName>
        <fullName evidence="2">Uncharacterized protein</fullName>
    </submittedName>
</protein>
<keyword evidence="3" id="KW-1185">Reference proteome</keyword>
<name>A0AAD9Q7V1_ACRCE</name>
<dbReference type="AlphaFoldDB" id="A0AAD9Q7V1"/>
<accession>A0AAD9Q7V1</accession>
<proteinExistence type="predicted"/>
<evidence type="ECO:0000256" key="1">
    <source>
        <dbReference type="SAM" id="SignalP"/>
    </source>
</evidence>
<sequence length="186" mass="21389">MKSIALLFLLIILVLVDFSSSQTCRSLKFWQRADGDSNCGRREYLKGFYRVANQGEKDVIDLLRNASCCTAPPPVENSGQKCYFQKFWAELDNDNVWAKCPPGMFMQGIKRTRMALSWLSNIEELFCCSPKDVTPSYEDCHEKNVLFIGQGWATCDPDYYLAGFHRGNCRRLSCLDRFKCCKFKTP</sequence>
<keyword evidence="1" id="KW-0732">Signal</keyword>
<feature type="signal peptide" evidence="1">
    <location>
        <begin position="1"/>
        <end position="21"/>
    </location>
</feature>
<reference evidence="2" key="2">
    <citation type="journal article" date="2023" name="Science">
        <title>Genomic signatures of disease resistance in endangered staghorn corals.</title>
        <authorList>
            <person name="Vollmer S.V."/>
            <person name="Selwyn J.D."/>
            <person name="Despard B.A."/>
            <person name="Roesel C.L."/>
        </authorList>
    </citation>
    <scope>NUCLEOTIDE SEQUENCE</scope>
    <source>
        <strain evidence="2">K2</strain>
    </source>
</reference>
<gene>
    <name evidence="2" type="ORF">P5673_021540</name>
</gene>
<dbReference type="EMBL" id="JARQWQ010000056">
    <property type="protein sequence ID" value="KAK2556319.1"/>
    <property type="molecule type" value="Genomic_DNA"/>
</dbReference>
<evidence type="ECO:0000313" key="2">
    <source>
        <dbReference type="EMBL" id="KAK2556319.1"/>
    </source>
</evidence>
<dbReference type="Proteomes" id="UP001249851">
    <property type="component" value="Unassembled WGS sequence"/>
</dbReference>
<comment type="caution">
    <text evidence="2">The sequence shown here is derived from an EMBL/GenBank/DDBJ whole genome shotgun (WGS) entry which is preliminary data.</text>
</comment>
<feature type="non-terminal residue" evidence="2">
    <location>
        <position position="1"/>
    </location>
</feature>